<feature type="region of interest" description="Disordered" evidence="1">
    <location>
        <begin position="125"/>
        <end position="335"/>
    </location>
</feature>
<accession>A0AAW2I3C1</accession>
<protein>
    <submittedName>
        <fullName evidence="3">Uncharacterized protein</fullName>
    </submittedName>
</protein>
<feature type="compositionally biased region" description="Acidic residues" evidence="1">
    <location>
        <begin position="130"/>
        <end position="146"/>
    </location>
</feature>
<comment type="caution">
    <text evidence="3">The sequence shown here is derived from an EMBL/GenBank/DDBJ whole genome shotgun (WGS) entry which is preliminary data.</text>
</comment>
<feature type="signal peptide" evidence="2">
    <location>
        <begin position="1"/>
        <end position="20"/>
    </location>
</feature>
<sequence length="429" mass="49571">MRALWVTLLAYCVYLGVADAYYLRGLDEEEWLELKRRAVETGSYPPAYEETYDTTMPSDNAIIQYDWNGQPAGFVTDLPAREDDLYQELPMVDPTEETDESIDTPTGTEITDYDDIYYTEHLPEDIPQWEYEDTQEEGETIDDETEYPSNIYQEPARTNRRNKTKRPVGVTTEENIDQEESSEPSSSTEDSTESLEDTDETIETYIPYGTTETPPTEETLQRLNNPPPADTERKKQKKTKENSPPKDIKPSEIPTEKYTTPSTNKKVDQQEVTKIPTDVPTTQKPTDIPKPDPVTDTKTTNETTKTTHPPKTTEIPTDKRIKKPKQLPPTVIKDIDKSEETFDVYNTDDMEYMDEYLDTTEPDYRPDFEWDGESSDDTDKNRETYIPHSTPPTAAPTDSREREIDEEEVFEFPTESPKQKNQNKFRQHL</sequence>
<reference evidence="3" key="1">
    <citation type="journal article" date="2024" name="Gigascience">
        <title>Chromosome-level genome of the poultry shaft louse Menopon gallinae provides insight into the host-switching and adaptive evolution of parasitic lice.</title>
        <authorList>
            <person name="Xu Y."/>
            <person name="Ma L."/>
            <person name="Liu S."/>
            <person name="Liang Y."/>
            <person name="Liu Q."/>
            <person name="He Z."/>
            <person name="Tian L."/>
            <person name="Duan Y."/>
            <person name="Cai W."/>
            <person name="Li H."/>
            <person name="Song F."/>
        </authorList>
    </citation>
    <scope>NUCLEOTIDE SEQUENCE</scope>
    <source>
        <strain evidence="3">Cailab_2023a</strain>
    </source>
</reference>
<keyword evidence="2" id="KW-0732">Signal</keyword>
<name>A0AAW2I3C1_9NEOP</name>
<proteinExistence type="predicted"/>
<evidence type="ECO:0000313" key="3">
    <source>
        <dbReference type="EMBL" id="KAL0276845.1"/>
    </source>
</evidence>
<dbReference type="EMBL" id="JARGDH010000002">
    <property type="protein sequence ID" value="KAL0276845.1"/>
    <property type="molecule type" value="Genomic_DNA"/>
</dbReference>
<feature type="compositionally biased region" description="Low complexity" evidence="1">
    <location>
        <begin position="296"/>
        <end position="315"/>
    </location>
</feature>
<feature type="compositionally biased region" description="Low complexity" evidence="1">
    <location>
        <begin position="203"/>
        <end position="218"/>
    </location>
</feature>
<evidence type="ECO:0000256" key="2">
    <source>
        <dbReference type="SAM" id="SignalP"/>
    </source>
</evidence>
<evidence type="ECO:0000256" key="1">
    <source>
        <dbReference type="SAM" id="MobiDB-lite"/>
    </source>
</evidence>
<feature type="chain" id="PRO_5043867496" evidence="2">
    <location>
        <begin position="21"/>
        <end position="429"/>
    </location>
</feature>
<dbReference type="AlphaFoldDB" id="A0AAW2I3C1"/>
<gene>
    <name evidence="3" type="ORF">PYX00_004323</name>
</gene>
<organism evidence="3">
    <name type="scientific">Menopon gallinae</name>
    <name type="common">poultry shaft louse</name>
    <dbReference type="NCBI Taxonomy" id="328185"/>
    <lineage>
        <taxon>Eukaryota</taxon>
        <taxon>Metazoa</taxon>
        <taxon>Ecdysozoa</taxon>
        <taxon>Arthropoda</taxon>
        <taxon>Hexapoda</taxon>
        <taxon>Insecta</taxon>
        <taxon>Pterygota</taxon>
        <taxon>Neoptera</taxon>
        <taxon>Paraneoptera</taxon>
        <taxon>Psocodea</taxon>
        <taxon>Troctomorpha</taxon>
        <taxon>Phthiraptera</taxon>
        <taxon>Amblycera</taxon>
        <taxon>Menoponidae</taxon>
        <taxon>Menopon</taxon>
    </lineage>
</organism>
<feature type="compositionally biased region" description="Acidic residues" evidence="1">
    <location>
        <begin position="190"/>
        <end position="202"/>
    </location>
</feature>
<feature type="compositionally biased region" description="Basic and acidic residues" evidence="1">
    <location>
        <begin position="239"/>
        <end position="250"/>
    </location>
</feature>
<feature type="region of interest" description="Disordered" evidence="1">
    <location>
        <begin position="360"/>
        <end position="429"/>
    </location>
</feature>